<dbReference type="EMBL" id="KN818300">
    <property type="protein sequence ID" value="KIL60316.1"/>
    <property type="molecule type" value="Genomic_DNA"/>
</dbReference>
<dbReference type="GO" id="GO:0005730">
    <property type="term" value="C:nucleolus"/>
    <property type="evidence" value="ECO:0007669"/>
    <property type="project" value="UniProtKB-SubCell"/>
</dbReference>
<dbReference type="PANTHER" id="PTHR28127:SF1">
    <property type="entry name" value="RIBOSOME ASSEMBLY PROTEIN 3"/>
    <property type="match status" value="1"/>
</dbReference>
<keyword evidence="6" id="KW-0539">Nucleus</keyword>
<proteinExistence type="inferred from homology"/>
<evidence type="ECO:0000256" key="2">
    <source>
        <dbReference type="ARBA" id="ARBA00004604"/>
    </source>
</evidence>
<dbReference type="GO" id="GO:0000027">
    <property type="term" value="P:ribosomal large subunit assembly"/>
    <property type="evidence" value="ECO:0007669"/>
    <property type="project" value="TreeGrafter"/>
</dbReference>
<keyword evidence="7" id="KW-0687">Ribonucleoprotein</keyword>
<name>A0A0C2WU70_AMAMK</name>
<evidence type="ECO:0000313" key="9">
    <source>
        <dbReference type="EMBL" id="KIL60316.1"/>
    </source>
</evidence>
<dbReference type="InParanoid" id="A0A0C2WU70"/>
<comment type="subcellular location">
    <subcellularLocation>
        <location evidence="2">Nucleus</location>
        <location evidence="2">Nucleolus</location>
    </subcellularLocation>
</comment>
<evidence type="ECO:0000313" key="10">
    <source>
        <dbReference type="Proteomes" id="UP000054549"/>
    </source>
</evidence>
<comment type="similarity">
    <text evidence="3">Belongs to the RSA3 family.</text>
</comment>
<evidence type="ECO:0000256" key="7">
    <source>
        <dbReference type="ARBA" id="ARBA00023274"/>
    </source>
</evidence>
<evidence type="ECO:0000256" key="1">
    <source>
        <dbReference type="ARBA" id="ARBA00003035"/>
    </source>
</evidence>
<dbReference type="OrthoDB" id="69550at2759"/>
<keyword evidence="10" id="KW-1185">Reference proteome</keyword>
<evidence type="ECO:0000256" key="3">
    <source>
        <dbReference type="ARBA" id="ARBA00006256"/>
    </source>
</evidence>
<dbReference type="InterPro" id="IPR051898">
    <property type="entry name" value="Ribosome_Assembly_3"/>
</dbReference>
<dbReference type="Pfam" id="PF14615">
    <property type="entry name" value="Rsa3"/>
    <property type="match status" value="1"/>
</dbReference>
<feature type="non-terminal residue" evidence="9">
    <location>
        <position position="70"/>
    </location>
</feature>
<comment type="function">
    <text evidence="1">Required for efficient biogenesis of the 60S ribosomal subunit.</text>
</comment>
<protein>
    <recommendedName>
        <fullName evidence="4">Ribosome assembly protein 3</fullName>
    </recommendedName>
</protein>
<dbReference type="HOGENOM" id="CLU_2764637_0_0_1"/>
<dbReference type="AlphaFoldDB" id="A0A0C2WU70"/>
<dbReference type="Proteomes" id="UP000054549">
    <property type="component" value="Unassembled WGS sequence"/>
</dbReference>
<keyword evidence="5" id="KW-0690">Ribosome biogenesis</keyword>
<evidence type="ECO:0000256" key="4">
    <source>
        <dbReference type="ARBA" id="ARBA00015339"/>
    </source>
</evidence>
<dbReference type="InterPro" id="IPR028217">
    <property type="entry name" value="Rsa3_C"/>
</dbReference>
<reference evidence="9 10" key="1">
    <citation type="submission" date="2014-04" db="EMBL/GenBank/DDBJ databases">
        <title>Evolutionary Origins and Diversification of the Mycorrhizal Mutualists.</title>
        <authorList>
            <consortium name="DOE Joint Genome Institute"/>
            <consortium name="Mycorrhizal Genomics Consortium"/>
            <person name="Kohler A."/>
            <person name="Kuo A."/>
            <person name="Nagy L.G."/>
            <person name="Floudas D."/>
            <person name="Copeland A."/>
            <person name="Barry K.W."/>
            <person name="Cichocki N."/>
            <person name="Veneault-Fourrey C."/>
            <person name="LaButti K."/>
            <person name="Lindquist E.A."/>
            <person name="Lipzen A."/>
            <person name="Lundell T."/>
            <person name="Morin E."/>
            <person name="Murat C."/>
            <person name="Riley R."/>
            <person name="Ohm R."/>
            <person name="Sun H."/>
            <person name="Tunlid A."/>
            <person name="Henrissat B."/>
            <person name="Grigoriev I.V."/>
            <person name="Hibbett D.S."/>
            <person name="Martin F."/>
        </authorList>
    </citation>
    <scope>NUCLEOTIDE SEQUENCE [LARGE SCALE GENOMIC DNA]</scope>
    <source>
        <strain evidence="9 10">Koide BX008</strain>
    </source>
</reference>
<sequence length="70" mass="7767">QRNKEMQEKFRKFWMASVADGFREDLEVIQKEPNMNTTKLAMLIDSLASGADVFTSSGSNNGVNEIGVAL</sequence>
<gene>
    <name evidence="9" type="ORF">M378DRAFT_44083</name>
</gene>
<organism evidence="9 10">
    <name type="scientific">Amanita muscaria (strain Koide BX008)</name>
    <dbReference type="NCBI Taxonomy" id="946122"/>
    <lineage>
        <taxon>Eukaryota</taxon>
        <taxon>Fungi</taxon>
        <taxon>Dikarya</taxon>
        <taxon>Basidiomycota</taxon>
        <taxon>Agaricomycotina</taxon>
        <taxon>Agaricomycetes</taxon>
        <taxon>Agaricomycetidae</taxon>
        <taxon>Agaricales</taxon>
        <taxon>Pluteineae</taxon>
        <taxon>Amanitaceae</taxon>
        <taxon>Amanita</taxon>
    </lineage>
</organism>
<dbReference type="PANTHER" id="PTHR28127">
    <property type="entry name" value="RIBOSOME ASSEMBLY PROTEIN 3"/>
    <property type="match status" value="1"/>
</dbReference>
<evidence type="ECO:0000256" key="6">
    <source>
        <dbReference type="ARBA" id="ARBA00023242"/>
    </source>
</evidence>
<evidence type="ECO:0000259" key="8">
    <source>
        <dbReference type="Pfam" id="PF14615"/>
    </source>
</evidence>
<dbReference type="STRING" id="946122.A0A0C2WU70"/>
<feature type="domain" description="Ribosome-assembly protein 3 C-terminal" evidence="8">
    <location>
        <begin position="10"/>
        <end position="55"/>
    </location>
</feature>
<dbReference type="GO" id="GO:0030687">
    <property type="term" value="C:preribosome, large subunit precursor"/>
    <property type="evidence" value="ECO:0007669"/>
    <property type="project" value="TreeGrafter"/>
</dbReference>
<evidence type="ECO:0000256" key="5">
    <source>
        <dbReference type="ARBA" id="ARBA00022517"/>
    </source>
</evidence>
<feature type="non-terminal residue" evidence="9">
    <location>
        <position position="1"/>
    </location>
</feature>
<accession>A0A0C2WU70</accession>